<feature type="binding site" evidence="6">
    <location>
        <position position="226"/>
    </location>
    <ligand>
        <name>substrate</name>
    </ligand>
</feature>
<dbReference type="EMBL" id="HBJA01031682">
    <property type="protein sequence ID" value="CAE0799396.1"/>
    <property type="molecule type" value="Transcribed_RNA"/>
</dbReference>
<dbReference type="InterPro" id="IPR002618">
    <property type="entry name" value="UDPGP_fam"/>
</dbReference>
<dbReference type="GO" id="GO:0003983">
    <property type="term" value="F:UTP:glucose-1-phosphate uridylyltransferase activity"/>
    <property type="evidence" value="ECO:0007669"/>
    <property type="project" value="UniProtKB-EC"/>
</dbReference>
<comment type="catalytic activity">
    <reaction evidence="5">
        <text>alpha-D-glucose 1-phosphate + UTP + H(+) = UDP-alpha-D-glucose + diphosphate</text>
        <dbReference type="Rhea" id="RHEA:19889"/>
        <dbReference type="ChEBI" id="CHEBI:15378"/>
        <dbReference type="ChEBI" id="CHEBI:33019"/>
        <dbReference type="ChEBI" id="CHEBI:46398"/>
        <dbReference type="ChEBI" id="CHEBI:58601"/>
        <dbReference type="ChEBI" id="CHEBI:58885"/>
        <dbReference type="EC" id="2.7.7.9"/>
    </reaction>
</comment>
<evidence type="ECO:0000256" key="7">
    <source>
        <dbReference type="PIRSR" id="PIRSR000806-2"/>
    </source>
</evidence>
<protein>
    <recommendedName>
        <fullName evidence="2 5">UTP--glucose-1-phosphate uridylyltransferase</fullName>
        <ecNumber evidence="2 5">2.7.7.9</ecNumber>
    </recommendedName>
</protein>
<sequence length="506" mass="55705">MSVDPNVKNYILDVGMAQLFDEMAAAILRDRPRDLKGYLLEWLKKGAGAKEDFRRKMQQEKLSEAFIAAFLQSYADLVEGKTGMIPESTITPVKSLPHLESLSSSVDSALLGKTVVLKLNGGLGTSMGLEKAKSLLPVKGNDTFLDFIAKQIMHLREEHKAPLKFMLMNSFSTSDDTKSYLSKYPDLLKDPELELLQHKAPKVAVDNLEPVSWPKAPDQEWCPPGHGDLYAALSGSGKLDALLRQGFKYMFISNSDNLGATLDLKILTFFAQSKAPMMMEVCERTESDKKGGHLAQDKDGNLLLRESAQCPKEDEGAFQDITKHQFFNTNNLWLDLEQLKEALNRNGGYIPLPMIRNSKTVDPRDGNSTKVYQLETAMGAAIASLRGSKALIVPRQRFAPVKTCSDLFVLRSDAFAVTPDWRLELAPACNGKGPVVDLDTKLYKLVDKMESLTPDGVPSLVKCSRLTVKGPVVFAKGTTLSGEVQIVNKGSSPQTVSGMVDKAVEF</sequence>
<evidence type="ECO:0000256" key="3">
    <source>
        <dbReference type="ARBA" id="ARBA00022679"/>
    </source>
</evidence>
<dbReference type="InterPro" id="IPR029044">
    <property type="entry name" value="Nucleotide-diphossugar_trans"/>
</dbReference>
<dbReference type="SUPFAM" id="SSF53448">
    <property type="entry name" value="Nucleotide-diphospho-sugar transferases"/>
    <property type="match status" value="1"/>
</dbReference>
<accession>A0A7S4CK51</accession>
<evidence type="ECO:0000313" key="8">
    <source>
        <dbReference type="EMBL" id="CAE0799396.1"/>
    </source>
</evidence>
<gene>
    <name evidence="8" type="ORF">EGYM00163_LOCUS10517</name>
</gene>
<feature type="binding site" evidence="7">
    <location>
        <position position="402"/>
    </location>
    <ligand>
        <name>UTP</name>
        <dbReference type="ChEBI" id="CHEBI:46398"/>
    </ligand>
</feature>
<keyword evidence="3 5" id="KW-0808">Transferase</keyword>
<dbReference type="CDD" id="cd00897">
    <property type="entry name" value="UGPase_euk"/>
    <property type="match status" value="1"/>
</dbReference>
<dbReference type="EC" id="2.7.7.9" evidence="2 5"/>
<feature type="binding site" evidence="7">
    <location>
        <position position="133"/>
    </location>
    <ligand>
        <name>UTP</name>
        <dbReference type="ChEBI" id="CHEBI:46398"/>
    </ligand>
</feature>
<dbReference type="InterPro" id="IPR016267">
    <property type="entry name" value="UDPGP_trans"/>
</dbReference>
<evidence type="ECO:0000256" key="4">
    <source>
        <dbReference type="ARBA" id="ARBA00022695"/>
    </source>
</evidence>
<evidence type="ECO:0000256" key="2">
    <source>
        <dbReference type="ARBA" id="ARBA00012415"/>
    </source>
</evidence>
<comment type="similarity">
    <text evidence="1 5">Belongs to the UDPGP type 1 family.</text>
</comment>
<dbReference type="Pfam" id="PF01704">
    <property type="entry name" value="UDPGP"/>
    <property type="match status" value="1"/>
</dbReference>
<evidence type="ECO:0000256" key="6">
    <source>
        <dbReference type="PIRSR" id="PIRSR000806-1"/>
    </source>
</evidence>
<evidence type="ECO:0000256" key="5">
    <source>
        <dbReference type="PIRNR" id="PIRNR000806"/>
    </source>
</evidence>
<reference evidence="8" key="1">
    <citation type="submission" date="2021-01" db="EMBL/GenBank/DDBJ databases">
        <authorList>
            <person name="Corre E."/>
            <person name="Pelletier E."/>
            <person name="Niang G."/>
            <person name="Scheremetjew M."/>
            <person name="Finn R."/>
            <person name="Kale V."/>
            <person name="Holt S."/>
            <person name="Cochrane G."/>
            <person name="Meng A."/>
            <person name="Brown T."/>
            <person name="Cohen L."/>
        </authorList>
    </citation>
    <scope>NUCLEOTIDE SEQUENCE</scope>
    <source>
        <strain evidence="8">CCMP1594</strain>
    </source>
</reference>
<dbReference type="FunFam" id="3.90.550.10:FF:000002">
    <property type="entry name" value="UTP--glucose-1-phosphate uridylyltransferase"/>
    <property type="match status" value="1"/>
</dbReference>
<keyword evidence="4 5" id="KW-0548">Nucleotidyltransferase</keyword>
<feature type="binding site" evidence="7">
    <location>
        <position position="225"/>
    </location>
    <ligand>
        <name>UTP</name>
        <dbReference type="ChEBI" id="CHEBI:46398"/>
    </ligand>
</feature>
<name>A0A7S4CK51_9EUGL</name>
<dbReference type="PIRSF" id="PIRSF000806">
    <property type="entry name" value="UDPGP"/>
    <property type="match status" value="1"/>
</dbReference>
<dbReference type="PANTHER" id="PTHR43511">
    <property type="match status" value="1"/>
</dbReference>
<dbReference type="Gene3D" id="3.90.550.10">
    <property type="entry name" value="Spore Coat Polysaccharide Biosynthesis Protein SpsA, Chain A"/>
    <property type="match status" value="1"/>
</dbReference>
<proteinExistence type="inferred from homology"/>
<feature type="binding site" evidence="7">
    <location>
        <position position="197"/>
    </location>
    <ligand>
        <name>UTP</name>
        <dbReference type="ChEBI" id="CHEBI:46398"/>
    </ligand>
</feature>
<organism evidence="8">
    <name type="scientific">Eutreptiella gymnastica</name>
    <dbReference type="NCBI Taxonomy" id="73025"/>
    <lineage>
        <taxon>Eukaryota</taxon>
        <taxon>Discoba</taxon>
        <taxon>Euglenozoa</taxon>
        <taxon>Euglenida</taxon>
        <taxon>Spirocuta</taxon>
        <taxon>Euglenophyceae</taxon>
        <taxon>Eutreptiales</taxon>
        <taxon>Eutreptiaceae</taxon>
        <taxon>Eutreptiella</taxon>
    </lineage>
</organism>
<feature type="binding site" evidence="7">
    <location>
        <position position="256"/>
    </location>
    <ligand>
        <name>UTP</name>
        <dbReference type="ChEBI" id="CHEBI:46398"/>
    </ligand>
</feature>
<evidence type="ECO:0000256" key="1">
    <source>
        <dbReference type="ARBA" id="ARBA00010401"/>
    </source>
</evidence>
<dbReference type="GO" id="GO:0006011">
    <property type="term" value="P:UDP-alpha-D-glucose metabolic process"/>
    <property type="evidence" value="ECO:0007669"/>
    <property type="project" value="UniProtKB-UniRule"/>
</dbReference>
<dbReference type="Gene3D" id="2.160.10.10">
    <property type="entry name" value="Hexapeptide repeat proteins"/>
    <property type="match status" value="1"/>
</dbReference>
<dbReference type="AlphaFoldDB" id="A0A7S4CK51"/>